<dbReference type="AlphaFoldDB" id="A0AAD5USB2"/>
<dbReference type="PANTHER" id="PTHR14742">
    <property type="entry name" value="RIBONUCLEASE P SUBUNIT P21"/>
    <property type="match status" value="1"/>
</dbReference>
<protein>
    <submittedName>
        <fullName evidence="5">Ribonuclease P protein subunit p21</fullName>
    </submittedName>
</protein>
<accession>A0AAD5USB2</accession>
<evidence type="ECO:0000313" key="6">
    <source>
        <dbReference type="Proteomes" id="UP001210925"/>
    </source>
</evidence>
<comment type="caution">
    <text evidence="5">The sequence shown here is derived from an EMBL/GenBank/DDBJ whole genome shotgun (WGS) entry which is preliminary data.</text>
</comment>
<gene>
    <name evidence="5" type="primary">RPP21</name>
    <name evidence="5" type="ORF">HK103_002728</name>
</gene>
<name>A0AAD5USB2_9FUNG</name>
<organism evidence="5 6">
    <name type="scientific">Boothiomyces macroporosus</name>
    <dbReference type="NCBI Taxonomy" id="261099"/>
    <lineage>
        <taxon>Eukaryota</taxon>
        <taxon>Fungi</taxon>
        <taxon>Fungi incertae sedis</taxon>
        <taxon>Chytridiomycota</taxon>
        <taxon>Chytridiomycota incertae sedis</taxon>
        <taxon>Chytridiomycetes</taxon>
        <taxon>Rhizophydiales</taxon>
        <taxon>Terramycetaceae</taxon>
        <taxon>Boothiomyces</taxon>
    </lineage>
</organism>
<evidence type="ECO:0000256" key="2">
    <source>
        <dbReference type="ARBA" id="ARBA00022723"/>
    </source>
</evidence>
<evidence type="ECO:0000256" key="4">
    <source>
        <dbReference type="ARBA" id="ARBA00038402"/>
    </source>
</evidence>
<keyword evidence="1" id="KW-0819">tRNA processing</keyword>
<dbReference type="Proteomes" id="UP001210925">
    <property type="component" value="Unassembled WGS sequence"/>
</dbReference>
<comment type="similarity">
    <text evidence="4">Belongs to the eukaryotic/archaeal RNase P protein component 4 family.</text>
</comment>
<dbReference type="EMBL" id="JADGKB010000002">
    <property type="protein sequence ID" value="KAJ3262314.1"/>
    <property type="molecule type" value="Genomic_DNA"/>
</dbReference>
<proteinExistence type="inferred from homology"/>
<reference evidence="5" key="1">
    <citation type="submission" date="2020-05" db="EMBL/GenBank/DDBJ databases">
        <title>Phylogenomic resolution of chytrid fungi.</title>
        <authorList>
            <person name="Stajich J.E."/>
            <person name="Amses K."/>
            <person name="Simmons R."/>
            <person name="Seto K."/>
            <person name="Myers J."/>
            <person name="Bonds A."/>
            <person name="Quandt C.A."/>
            <person name="Barry K."/>
            <person name="Liu P."/>
            <person name="Grigoriev I."/>
            <person name="Longcore J.E."/>
            <person name="James T.Y."/>
        </authorList>
    </citation>
    <scope>NUCLEOTIDE SEQUENCE</scope>
    <source>
        <strain evidence="5">PLAUS21</strain>
    </source>
</reference>
<dbReference type="InterPro" id="IPR007175">
    <property type="entry name" value="Rpr2/Snm1/Rpp21"/>
</dbReference>
<keyword evidence="3" id="KW-0862">Zinc</keyword>
<sequence>MAKKKPISIQNRDIYQRMNFLYQAQMHYKHLLPCYFNRQMKQVGRKVVLRIDPSIKRTICKKCNALVEFVEYRDKAIFECKICGTRKSFGDKALFNDLNSEIKTL</sequence>
<keyword evidence="6" id="KW-1185">Reference proteome</keyword>
<dbReference type="PANTHER" id="PTHR14742:SF0">
    <property type="entry name" value="RIBONUCLEASE P PROTEIN SUBUNIT P21"/>
    <property type="match status" value="1"/>
</dbReference>
<evidence type="ECO:0000256" key="3">
    <source>
        <dbReference type="ARBA" id="ARBA00022833"/>
    </source>
</evidence>
<keyword evidence="2" id="KW-0479">Metal-binding</keyword>
<dbReference type="GO" id="GO:0046872">
    <property type="term" value="F:metal ion binding"/>
    <property type="evidence" value="ECO:0007669"/>
    <property type="project" value="UniProtKB-KW"/>
</dbReference>
<dbReference type="Pfam" id="PF04032">
    <property type="entry name" value="Rpr2"/>
    <property type="match status" value="1"/>
</dbReference>
<evidence type="ECO:0000313" key="5">
    <source>
        <dbReference type="EMBL" id="KAJ3262314.1"/>
    </source>
</evidence>
<dbReference type="GO" id="GO:0008033">
    <property type="term" value="P:tRNA processing"/>
    <property type="evidence" value="ECO:0007669"/>
    <property type="project" value="UniProtKB-KW"/>
</dbReference>
<dbReference type="GO" id="GO:0005655">
    <property type="term" value="C:nucleolar ribonuclease P complex"/>
    <property type="evidence" value="ECO:0007669"/>
    <property type="project" value="TreeGrafter"/>
</dbReference>
<evidence type="ECO:0000256" key="1">
    <source>
        <dbReference type="ARBA" id="ARBA00022694"/>
    </source>
</evidence>